<reference evidence="2 3" key="1">
    <citation type="submission" date="2019-08" db="EMBL/GenBank/DDBJ databases">
        <title>Bacillus genomes from the desert of Cuatro Cienegas, Coahuila.</title>
        <authorList>
            <person name="Olmedo-Alvarez G."/>
        </authorList>
    </citation>
    <scope>NUCLEOTIDE SEQUENCE [LARGE SCALE GENOMIC DNA]</scope>
    <source>
        <strain evidence="2 3">CH128b_4D</strain>
    </source>
</reference>
<keyword evidence="2" id="KW-0808">Transferase</keyword>
<comment type="caution">
    <text evidence="2">The sequence shown here is derived from an EMBL/GenBank/DDBJ whole genome shotgun (WGS) entry which is preliminary data.</text>
</comment>
<dbReference type="Gene3D" id="3.40.50.2000">
    <property type="entry name" value="Glycogen Phosphorylase B"/>
    <property type="match status" value="2"/>
</dbReference>
<dbReference type="PANTHER" id="PTHR12526:SF630">
    <property type="entry name" value="GLYCOSYLTRANSFERASE"/>
    <property type="match status" value="1"/>
</dbReference>
<feature type="domain" description="Glycosyl transferase family 1" evidence="1">
    <location>
        <begin position="215"/>
        <end position="327"/>
    </location>
</feature>
<accession>A0A5D4M7C2</accession>
<evidence type="ECO:0000259" key="1">
    <source>
        <dbReference type="Pfam" id="PF00534"/>
    </source>
</evidence>
<gene>
    <name evidence="2" type="ORF">FZC84_17455</name>
</gene>
<dbReference type="Proteomes" id="UP000325182">
    <property type="component" value="Unassembled WGS sequence"/>
</dbReference>
<evidence type="ECO:0000313" key="2">
    <source>
        <dbReference type="EMBL" id="TYR97804.1"/>
    </source>
</evidence>
<proteinExistence type="predicted"/>
<dbReference type="RefSeq" id="WP_148954698.1">
    <property type="nucleotide sequence ID" value="NZ_VTEG01000016.1"/>
</dbReference>
<name>A0A5D4M7C2_9BACI</name>
<dbReference type="CDD" id="cd03801">
    <property type="entry name" value="GT4_PimA-like"/>
    <property type="match status" value="1"/>
</dbReference>
<dbReference type="SUPFAM" id="SSF53756">
    <property type="entry name" value="UDP-Glycosyltransferase/glycogen phosphorylase"/>
    <property type="match status" value="1"/>
</dbReference>
<dbReference type="Pfam" id="PF00534">
    <property type="entry name" value="Glycos_transf_1"/>
    <property type="match status" value="1"/>
</dbReference>
<organism evidence="2 3">
    <name type="scientific">Rossellomorea vietnamensis</name>
    <dbReference type="NCBI Taxonomy" id="218284"/>
    <lineage>
        <taxon>Bacteria</taxon>
        <taxon>Bacillati</taxon>
        <taxon>Bacillota</taxon>
        <taxon>Bacilli</taxon>
        <taxon>Bacillales</taxon>
        <taxon>Bacillaceae</taxon>
        <taxon>Rossellomorea</taxon>
    </lineage>
</organism>
<dbReference type="PANTHER" id="PTHR12526">
    <property type="entry name" value="GLYCOSYLTRANSFERASE"/>
    <property type="match status" value="1"/>
</dbReference>
<dbReference type="InterPro" id="IPR001296">
    <property type="entry name" value="Glyco_trans_1"/>
</dbReference>
<sequence length="352" mass="39483">MTNGRKRLSITFAILTLCKGGAQRMLADITNELTRRGHDITILMPKHGEVEYGVVSKIKRGKHDRVLTEEDYPYSDIIVSNFYTTVNSAVTASLKGKGAHVRFSLCYEPIFFPDQASSFHSYHQAPNLLVLSSHQQNLISLLHGIKGEIVPIYVNPVFEDKHIRQNNKNLHISAIMRRTEGGAAWQRDQDYLMSELLKVKSLYPQHQYNIISPPNEVTASPSLQKIKNEKKFHLIAPANDEVLSQAYSLSDIFVTSSVFESAQMPGLEAMKCGAALAAVYAGGNVDYCRNGHNSLLSYRHENKLASDIIKLIENPNLRKKLAAQGKQDASEWTLERSASCFEEACYDLLSKR</sequence>
<dbReference type="EMBL" id="VTEG01000016">
    <property type="protein sequence ID" value="TYR97804.1"/>
    <property type="molecule type" value="Genomic_DNA"/>
</dbReference>
<dbReference type="GO" id="GO:0016757">
    <property type="term" value="F:glycosyltransferase activity"/>
    <property type="evidence" value="ECO:0007669"/>
    <property type="project" value="InterPro"/>
</dbReference>
<protein>
    <submittedName>
        <fullName evidence="2">Glycosyltransferase family 4 protein</fullName>
    </submittedName>
</protein>
<dbReference type="AlphaFoldDB" id="A0A5D4M7C2"/>
<evidence type="ECO:0000313" key="3">
    <source>
        <dbReference type="Proteomes" id="UP000325182"/>
    </source>
</evidence>